<evidence type="ECO:0000313" key="4">
    <source>
        <dbReference type="EMBL" id="KUP97922.1"/>
    </source>
</evidence>
<name>A0A147KKT8_THECS</name>
<dbReference type="GO" id="GO:0031419">
    <property type="term" value="F:cobalamin binding"/>
    <property type="evidence" value="ECO:0007669"/>
    <property type="project" value="UniProtKB-KW"/>
</dbReference>
<dbReference type="EMBL" id="LGEM01000018">
    <property type="protein sequence ID" value="KUP97922.1"/>
    <property type="molecule type" value="Genomic_DNA"/>
</dbReference>
<evidence type="ECO:0000256" key="2">
    <source>
        <dbReference type="ARBA" id="ARBA00023235"/>
    </source>
</evidence>
<dbReference type="InterPro" id="IPR006099">
    <property type="entry name" value="MeMalonylCoA_mutase_a/b_cat"/>
</dbReference>
<keyword evidence="2" id="KW-0413">Isomerase</keyword>
<organism evidence="4 5">
    <name type="scientific">Thermobifida cellulosilytica TB100</name>
    <dbReference type="NCBI Taxonomy" id="665004"/>
    <lineage>
        <taxon>Bacteria</taxon>
        <taxon>Bacillati</taxon>
        <taxon>Actinomycetota</taxon>
        <taxon>Actinomycetes</taxon>
        <taxon>Streptosporangiales</taxon>
        <taxon>Nocardiopsidaceae</taxon>
        <taxon>Thermobifida</taxon>
    </lineage>
</organism>
<dbReference type="InterPro" id="IPR016176">
    <property type="entry name" value="Cbl-dep_enz_cat"/>
</dbReference>
<comment type="caution">
    <text evidence="4">The sequence shown here is derived from an EMBL/GenBank/DDBJ whole genome shotgun (WGS) entry which is preliminary data.</text>
</comment>
<evidence type="ECO:0000256" key="1">
    <source>
        <dbReference type="ARBA" id="ARBA00011870"/>
    </source>
</evidence>
<dbReference type="STRING" id="665004.AC529_04280"/>
<accession>A0A147KKT8</accession>
<keyword evidence="5" id="KW-1185">Reference proteome</keyword>
<evidence type="ECO:0000259" key="3">
    <source>
        <dbReference type="Pfam" id="PF01642"/>
    </source>
</evidence>
<dbReference type="SUPFAM" id="SSF51703">
    <property type="entry name" value="Cobalamin (vitamin B12)-dependent enzymes"/>
    <property type="match status" value="1"/>
</dbReference>
<reference evidence="5" key="1">
    <citation type="journal article" date="2017" name="Acta Aliment.">
        <title>Plant polysaccharide degrading enzyme system of Thermpbifida cellulosilytica TB100 revealed by de novo genome project data.</title>
        <authorList>
            <person name="Toth A."/>
            <person name="Baka E."/>
            <person name="Luzics S."/>
            <person name="Bata-Vidacs I."/>
            <person name="Nagy I."/>
            <person name="Balint B."/>
            <person name="Herceg R."/>
            <person name="Olasz F."/>
            <person name="Wilk T."/>
            <person name="Nagy T."/>
            <person name="Kriszt B."/>
            <person name="Nagy I."/>
            <person name="Kukolya J."/>
        </authorList>
    </citation>
    <scope>NUCLEOTIDE SEQUENCE [LARGE SCALE GENOMIC DNA]</scope>
    <source>
        <strain evidence="5">TB100</strain>
    </source>
</reference>
<dbReference type="PANTHER" id="PTHR48101">
    <property type="entry name" value="METHYLMALONYL-COA MUTASE, MITOCHONDRIAL-RELATED"/>
    <property type="match status" value="1"/>
</dbReference>
<dbReference type="AlphaFoldDB" id="A0A147KKT8"/>
<protein>
    <recommendedName>
        <fullName evidence="3">Methylmalonyl-CoA mutase alpha/beta chain catalytic domain-containing protein</fullName>
    </recommendedName>
</protein>
<dbReference type="Proteomes" id="UP000074382">
    <property type="component" value="Unassembled WGS sequence"/>
</dbReference>
<feature type="domain" description="Methylmalonyl-CoA mutase alpha/beta chain catalytic" evidence="3">
    <location>
        <begin position="31"/>
        <end position="550"/>
    </location>
</feature>
<dbReference type="RefSeq" id="WP_068755724.1">
    <property type="nucleotide sequence ID" value="NZ_KQ950181.1"/>
</dbReference>
<dbReference type="InterPro" id="IPR006098">
    <property type="entry name" value="MMCoA_mutase_a_cat"/>
</dbReference>
<dbReference type="Pfam" id="PF01642">
    <property type="entry name" value="MM_CoA_mutase"/>
    <property type="match status" value="1"/>
</dbReference>
<dbReference type="OrthoDB" id="9762378at2"/>
<dbReference type="NCBIfam" id="TIGR00641">
    <property type="entry name" value="acid_CoA_mut_N"/>
    <property type="match status" value="1"/>
</dbReference>
<proteinExistence type="predicted"/>
<gene>
    <name evidence="4" type="ORF">AC529_04280</name>
</gene>
<evidence type="ECO:0000313" key="5">
    <source>
        <dbReference type="Proteomes" id="UP000074382"/>
    </source>
</evidence>
<dbReference type="PATRIC" id="fig|665004.4.peg.2127"/>
<dbReference type="PANTHER" id="PTHR48101:SF1">
    <property type="entry name" value="METHYLMALONYL-COA MUTASE, LARGE SUBUNIT"/>
    <property type="match status" value="1"/>
</dbReference>
<sequence length="555" mass="61927">MKFELSDKFEAAKETWAARRARYADRLRPAKTLSGLPVKTVYTPEDLADSDLEEMPGAYPFTRGLHPDGYALTPWMQQMVFGYGTIEETRQKMEKMVAEGMEGYFGHKVFNTVYDIPCMYGIDADHPEAKGNLGQCGVHMSTGDDYDELIRGWDLETTNFSMITGDNCLPALALLAAAVERRGEPLHKLHGNSMNWYPRIAVQDIPSWEPKWGYALMIDLIKWAKDNAPAWNPANIFMYGLSEAGATPVQELAYGLSWGKSIIDAGLEAGLAPDDFIGRLSFQIGCTVNLFEEVAKFRAHRRMWAKICKEAGVTKPSNMHARVHVHTSGYVLTQQQLMNNNARITLQALAAVLGGVQSIHTCSYDEAVGVPTEESHRTALRTQQILMLESGVRDVADPLGGSYYVEKLTDEMEAAAWEIYEELEASGGYRRGIETGEIKRNIDNASYEMKKRINSGDLPVVGVNRYVSEQTENYEPFRIDEAIEDKARARLEAYRAKRDQAAVDEALEGVREACQALKDGTGPLMPALVEAARKGVTNGEMMVPMREAFGWYVSE</sequence>
<comment type="subunit">
    <text evidence="1">Heterodimer of an alpha and a beta chain.</text>
</comment>
<dbReference type="Gene3D" id="3.20.20.240">
    <property type="entry name" value="Methylmalonyl-CoA mutase"/>
    <property type="match status" value="1"/>
</dbReference>
<dbReference type="GO" id="GO:0004494">
    <property type="term" value="F:methylmalonyl-CoA mutase activity"/>
    <property type="evidence" value="ECO:0007669"/>
    <property type="project" value="UniProtKB-EC"/>
</dbReference>